<keyword evidence="2" id="KW-1185">Reference proteome</keyword>
<reference evidence="1" key="1">
    <citation type="submission" date="2020-03" db="EMBL/GenBank/DDBJ databases">
        <title>Draft sequencing of Paenibacilllus sp. S3N08.</title>
        <authorList>
            <person name="Kim D.-U."/>
        </authorList>
    </citation>
    <scope>NUCLEOTIDE SEQUENCE</scope>
    <source>
        <strain evidence="1">S3N08</strain>
    </source>
</reference>
<dbReference type="Proteomes" id="UP001165962">
    <property type="component" value="Unassembled WGS sequence"/>
</dbReference>
<proteinExistence type="predicted"/>
<protein>
    <submittedName>
        <fullName evidence="1">Uncharacterized protein</fullName>
    </submittedName>
</protein>
<evidence type="ECO:0000313" key="2">
    <source>
        <dbReference type="Proteomes" id="UP001165962"/>
    </source>
</evidence>
<sequence>MSRSFIAINRNTNAILTSGAGVYSYESSARRGIGQNVSSQDRADYVIIELTAADIAKLLAEKGIGE</sequence>
<dbReference type="RefSeq" id="WP_166150954.1">
    <property type="nucleotide sequence ID" value="NZ_JAAOIW010000005.1"/>
</dbReference>
<accession>A0ABX0J8K7</accession>
<dbReference type="EMBL" id="JAAOIW010000005">
    <property type="protein sequence ID" value="NHN31168.1"/>
    <property type="molecule type" value="Genomic_DNA"/>
</dbReference>
<evidence type="ECO:0000313" key="1">
    <source>
        <dbReference type="EMBL" id="NHN31168.1"/>
    </source>
</evidence>
<gene>
    <name evidence="1" type="ORF">G9U52_15115</name>
</gene>
<organism evidence="1 2">
    <name type="scientific">Paenibacillus agricola</name>
    <dbReference type="NCBI Taxonomy" id="2716264"/>
    <lineage>
        <taxon>Bacteria</taxon>
        <taxon>Bacillati</taxon>
        <taxon>Bacillota</taxon>
        <taxon>Bacilli</taxon>
        <taxon>Bacillales</taxon>
        <taxon>Paenibacillaceae</taxon>
        <taxon>Paenibacillus</taxon>
    </lineage>
</organism>
<comment type="caution">
    <text evidence="1">The sequence shown here is derived from an EMBL/GenBank/DDBJ whole genome shotgun (WGS) entry which is preliminary data.</text>
</comment>
<name>A0ABX0J8K7_9BACL</name>